<gene>
    <name evidence="6" type="ORF">SCUD_LOCUS5658</name>
</gene>
<dbReference type="AlphaFoldDB" id="A0A183JSG7"/>
<dbReference type="GO" id="GO:0030896">
    <property type="term" value="C:checkpoint clamp complex"/>
    <property type="evidence" value="ECO:0007669"/>
    <property type="project" value="TreeGrafter"/>
</dbReference>
<dbReference type="PANTHER" id="PTHR10870">
    <property type="entry name" value="CELL CYCLE CHECKPOINT PROTEIN RAD1"/>
    <property type="match status" value="1"/>
</dbReference>
<dbReference type="InterPro" id="IPR003021">
    <property type="entry name" value="Rad1_Rec1_Rad17"/>
</dbReference>
<dbReference type="Proteomes" id="UP000279833">
    <property type="component" value="Unassembled WGS sequence"/>
</dbReference>
<comment type="subcellular location">
    <subcellularLocation>
        <location evidence="1">Nucleus</location>
    </subcellularLocation>
</comment>
<reference evidence="6 7" key="2">
    <citation type="submission" date="2018-11" db="EMBL/GenBank/DDBJ databases">
        <authorList>
            <consortium name="Pathogen Informatics"/>
        </authorList>
    </citation>
    <scope>NUCLEOTIDE SEQUENCE [LARGE SCALE GENOMIC DNA]</scope>
    <source>
        <strain evidence="6">Dakar</strain>
        <strain evidence="7">Dakar, Senegal</strain>
    </source>
</reference>
<dbReference type="Gene3D" id="3.70.10.10">
    <property type="match status" value="1"/>
</dbReference>
<accession>A0A183JSG7</accession>
<keyword evidence="4" id="KW-0234">DNA repair</keyword>
<sequence length="166" mass="18880">MREAFNELDTSSEVLEVAVIPPPAVQSRLRLTTYGFAGTMHFDLPRSSDQVEVFESAAASPRIARFRLSLLRLATSRALSMASRISLRINDRGFLSIQYMINLSDGEVAFVEFFVRFSLKIIDIYVVCSYFSLQLTCIRQSPCFTISHQIRIRKAKIGKKIEVESY</sequence>
<name>A0A183JSG7_9TREM</name>
<proteinExistence type="inferred from homology"/>
<comment type="similarity">
    <text evidence="2">Belongs to the rad1 family.</text>
</comment>
<keyword evidence="5" id="KW-0539">Nucleus</keyword>
<evidence type="ECO:0000313" key="8">
    <source>
        <dbReference type="WBParaSite" id="SCUD_0000565701-mRNA-1"/>
    </source>
</evidence>
<reference evidence="8" key="1">
    <citation type="submission" date="2016-06" db="UniProtKB">
        <authorList>
            <consortium name="WormBaseParasite"/>
        </authorList>
    </citation>
    <scope>IDENTIFICATION</scope>
</reference>
<dbReference type="STRING" id="6186.A0A183JSG7"/>
<evidence type="ECO:0000313" key="6">
    <source>
        <dbReference type="EMBL" id="VDO97349.1"/>
    </source>
</evidence>
<dbReference type="EMBL" id="UZAK01009751">
    <property type="protein sequence ID" value="VDO97349.1"/>
    <property type="molecule type" value="Genomic_DNA"/>
</dbReference>
<evidence type="ECO:0000256" key="5">
    <source>
        <dbReference type="ARBA" id="ARBA00023242"/>
    </source>
</evidence>
<keyword evidence="7" id="KW-1185">Reference proteome</keyword>
<evidence type="ECO:0000313" key="7">
    <source>
        <dbReference type="Proteomes" id="UP000279833"/>
    </source>
</evidence>
<dbReference type="GO" id="GO:0006281">
    <property type="term" value="P:DNA repair"/>
    <property type="evidence" value="ECO:0007669"/>
    <property type="project" value="UniProtKB-KW"/>
</dbReference>
<protein>
    <submittedName>
        <fullName evidence="8">Cell cycle checkpoint protein RAD1</fullName>
    </submittedName>
</protein>
<evidence type="ECO:0000256" key="1">
    <source>
        <dbReference type="ARBA" id="ARBA00004123"/>
    </source>
</evidence>
<evidence type="ECO:0000256" key="4">
    <source>
        <dbReference type="ARBA" id="ARBA00023204"/>
    </source>
</evidence>
<organism evidence="8">
    <name type="scientific">Schistosoma curassoni</name>
    <dbReference type="NCBI Taxonomy" id="6186"/>
    <lineage>
        <taxon>Eukaryota</taxon>
        <taxon>Metazoa</taxon>
        <taxon>Spiralia</taxon>
        <taxon>Lophotrochozoa</taxon>
        <taxon>Platyhelminthes</taxon>
        <taxon>Trematoda</taxon>
        <taxon>Digenea</taxon>
        <taxon>Strigeidida</taxon>
        <taxon>Schistosomatoidea</taxon>
        <taxon>Schistosomatidae</taxon>
        <taxon>Schistosoma</taxon>
    </lineage>
</organism>
<dbReference type="Pfam" id="PF02144">
    <property type="entry name" value="Rad1"/>
    <property type="match status" value="1"/>
</dbReference>
<dbReference type="PANTHER" id="PTHR10870:SF0">
    <property type="entry name" value="CELL CYCLE CHECKPOINT PROTEIN RAD1"/>
    <property type="match status" value="1"/>
</dbReference>
<evidence type="ECO:0000256" key="2">
    <source>
        <dbReference type="ARBA" id="ARBA00010991"/>
    </source>
</evidence>
<keyword evidence="3" id="KW-0227">DNA damage</keyword>
<dbReference type="GO" id="GO:0000077">
    <property type="term" value="P:DNA damage checkpoint signaling"/>
    <property type="evidence" value="ECO:0007669"/>
    <property type="project" value="InterPro"/>
</dbReference>
<dbReference type="WBParaSite" id="SCUD_0000565701-mRNA-1">
    <property type="protein sequence ID" value="SCUD_0000565701-mRNA-1"/>
    <property type="gene ID" value="SCUD_0000565701"/>
</dbReference>
<evidence type="ECO:0000256" key="3">
    <source>
        <dbReference type="ARBA" id="ARBA00022763"/>
    </source>
</evidence>